<accession>X6LA11</accession>
<name>X6LA11_RETFI</name>
<sequence length="441" mass="52062">MTDDKSRITISNANVAQRVQKTQAQLKKEKKEEEKKEEEQRRRKQEEERRKRLEIRLEDRRRKQVINHENKQQRLKKLRKEFMAPYAMYEDIKYEEVKFQVQHRPASSVIYLIGDWDNFRYPGMLLLVKDKESLTENGIATFEATLQLPKIPTYGDTSQEKVKYRPFFYRYIANQSQSITDSRNPIVYDNWTAYNRFDWPTPPPLPLDAPSDTEHSTNNINVGNDNNNNDSNINVDNNDIDNNSNNINNNNVDNNNNNDIDNNNNNVSNNDNNVNNNNNNVDNNNNNVNDNNNIDNNNNNNIDDNNNNNNNNNNDNKEEEKKSVLESDSTPQTQDNAKNQEKSTIPYFKNLLAFSLHDQQLPFFFEKTTLSLRTKQERSDIELWNNDECRIFRVTNILSTDECTFYMKQAEDMKFQSIDNEYHPEVSLYCVNYKCILNFKF</sequence>
<proteinExistence type="predicted"/>
<reference evidence="2 3" key="1">
    <citation type="journal article" date="2013" name="Curr. Biol.">
        <title>The Genome of the Foraminiferan Reticulomyxa filosa.</title>
        <authorList>
            <person name="Glockner G."/>
            <person name="Hulsmann N."/>
            <person name="Schleicher M."/>
            <person name="Noegel A.A."/>
            <person name="Eichinger L."/>
            <person name="Gallinger C."/>
            <person name="Pawlowski J."/>
            <person name="Sierra R."/>
            <person name="Euteneuer U."/>
            <person name="Pillet L."/>
            <person name="Moustafa A."/>
            <person name="Platzer M."/>
            <person name="Groth M."/>
            <person name="Szafranski K."/>
            <person name="Schliwa M."/>
        </authorList>
    </citation>
    <scope>NUCLEOTIDE SEQUENCE [LARGE SCALE GENOMIC DNA]</scope>
</reference>
<dbReference type="AlphaFoldDB" id="X6LA11"/>
<dbReference type="Proteomes" id="UP000023152">
    <property type="component" value="Unassembled WGS sequence"/>
</dbReference>
<feature type="region of interest" description="Disordered" evidence="1">
    <location>
        <begin position="1"/>
        <end position="49"/>
    </location>
</feature>
<feature type="compositionally biased region" description="Low complexity" evidence="1">
    <location>
        <begin position="218"/>
        <end position="314"/>
    </location>
</feature>
<feature type="compositionally biased region" description="Basic and acidic residues" evidence="1">
    <location>
        <begin position="315"/>
        <end position="325"/>
    </location>
</feature>
<keyword evidence="3" id="KW-1185">Reference proteome</keyword>
<comment type="caution">
    <text evidence="2">The sequence shown here is derived from an EMBL/GenBank/DDBJ whole genome shotgun (WGS) entry which is preliminary data.</text>
</comment>
<organism evidence="2 3">
    <name type="scientific">Reticulomyxa filosa</name>
    <dbReference type="NCBI Taxonomy" id="46433"/>
    <lineage>
        <taxon>Eukaryota</taxon>
        <taxon>Sar</taxon>
        <taxon>Rhizaria</taxon>
        <taxon>Retaria</taxon>
        <taxon>Foraminifera</taxon>
        <taxon>Monothalamids</taxon>
        <taxon>Reticulomyxidae</taxon>
        <taxon>Reticulomyxa</taxon>
    </lineage>
</organism>
<feature type="compositionally biased region" description="Polar residues" evidence="1">
    <location>
        <begin position="8"/>
        <end position="24"/>
    </location>
</feature>
<feature type="compositionally biased region" description="Basic and acidic residues" evidence="1">
    <location>
        <begin position="26"/>
        <end position="49"/>
    </location>
</feature>
<evidence type="ECO:0000313" key="3">
    <source>
        <dbReference type="Proteomes" id="UP000023152"/>
    </source>
</evidence>
<feature type="compositionally biased region" description="Polar residues" evidence="1">
    <location>
        <begin position="326"/>
        <end position="337"/>
    </location>
</feature>
<protein>
    <submittedName>
        <fullName evidence="2">Lipase</fullName>
    </submittedName>
</protein>
<dbReference type="EMBL" id="ASPP01049272">
    <property type="protein sequence ID" value="ETN97574.1"/>
    <property type="molecule type" value="Genomic_DNA"/>
</dbReference>
<evidence type="ECO:0000313" key="2">
    <source>
        <dbReference type="EMBL" id="ETN97574.1"/>
    </source>
</evidence>
<feature type="region of interest" description="Disordered" evidence="1">
    <location>
        <begin position="202"/>
        <end position="342"/>
    </location>
</feature>
<evidence type="ECO:0000256" key="1">
    <source>
        <dbReference type="SAM" id="MobiDB-lite"/>
    </source>
</evidence>
<gene>
    <name evidence="2" type="ORF">RFI_39955</name>
</gene>